<evidence type="ECO:0000259" key="2">
    <source>
        <dbReference type="PROSITE" id="PS50801"/>
    </source>
</evidence>
<organism evidence="3 4">
    <name type="scientific">Niallia circulans</name>
    <name type="common">Bacillus circulans</name>
    <dbReference type="NCBI Taxonomy" id="1397"/>
    <lineage>
        <taxon>Bacteria</taxon>
        <taxon>Bacillati</taxon>
        <taxon>Bacillota</taxon>
        <taxon>Bacilli</taxon>
        <taxon>Bacillales</taxon>
        <taxon>Bacillaceae</taxon>
        <taxon>Niallia</taxon>
    </lineage>
</organism>
<dbReference type="CDD" id="cd07041">
    <property type="entry name" value="STAS_RsbR_RsbS_like"/>
    <property type="match status" value="1"/>
</dbReference>
<proteinExistence type="predicted"/>
<dbReference type="RefSeq" id="WP_047941792.1">
    <property type="nucleotide sequence ID" value="NZ_CP053989.1"/>
</dbReference>
<reference evidence="3 4" key="1">
    <citation type="submission" date="2015-05" db="EMBL/GenBank/DDBJ databases">
        <title>Whole genome sequence and identification of bacterial endophytes from Costus igneus.</title>
        <authorList>
            <person name="Lee Y.P."/>
            <person name="Gan H.M."/>
            <person name="Eng W."/>
            <person name="Wheatley M.S."/>
            <person name="Caraballo A."/>
            <person name="Polter S."/>
            <person name="Savka M.A."/>
            <person name="Hudson A.O."/>
        </authorList>
    </citation>
    <scope>NUCLEOTIDE SEQUENCE [LARGE SCALE GENOMIC DNA]</scope>
    <source>
        <strain evidence="3 4">RIT379</strain>
    </source>
</reference>
<dbReference type="PATRIC" id="fig|1397.4.peg.5236"/>
<dbReference type="EMBL" id="LDPH01000007">
    <property type="protein sequence ID" value="KLV26817.1"/>
    <property type="molecule type" value="Genomic_DNA"/>
</dbReference>
<dbReference type="PROSITE" id="PS50801">
    <property type="entry name" value="STAS"/>
    <property type="match status" value="1"/>
</dbReference>
<dbReference type="PANTHER" id="PTHR33745">
    <property type="entry name" value="RSBT ANTAGONIST PROTEIN RSBS-RELATED"/>
    <property type="match status" value="1"/>
</dbReference>
<gene>
    <name evidence="3" type="ORF">ABW02_09755</name>
</gene>
<keyword evidence="1" id="KW-0597">Phosphoprotein</keyword>
<dbReference type="Proteomes" id="UP000036045">
    <property type="component" value="Unassembled WGS sequence"/>
</dbReference>
<feature type="domain" description="STAS" evidence="2">
    <location>
        <begin position="163"/>
        <end position="274"/>
    </location>
</feature>
<dbReference type="Gene3D" id="3.30.750.24">
    <property type="entry name" value="STAS domain"/>
    <property type="match status" value="1"/>
</dbReference>
<accession>A0A0J1ILD4</accession>
<dbReference type="SUPFAM" id="SSF52091">
    <property type="entry name" value="SpoIIaa-like"/>
    <property type="match status" value="1"/>
</dbReference>
<keyword evidence="4" id="KW-1185">Reference proteome</keyword>
<dbReference type="InterPro" id="IPR036513">
    <property type="entry name" value="STAS_dom_sf"/>
</dbReference>
<dbReference type="Pfam" id="PF01740">
    <property type="entry name" value="STAS"/>
    <property type="match status" value="1"/>
</dbReference>
<evidence type="ECO:0000313" key="3">
    <source>
        <dbReference type="EMBL" id="KLV26817.1"/>
    </source>
</evidence>
<dbReference type="InterPro" id="IPR051932">
    <property type="entry name" value="Bact_StressResp_Reg"/>
</dbReference>
<dbReference type="InterPro" id="IPR002645">
    <property type="entry name" value="STAS_dom"/>
</dbReference>
<sequence length="279" mass="32067">MYYNQGVYQYFIDNSERLTEEWYNDLTKNDPKGVYAATDPYAIETMKKQNNDFHLRLAGLFIKDREEFLEDIKEWIFKIATDQGQLDTPIHFIIREFIRTREQYFQLIEEYAAKHHVEQSRVIEWSHSVVKVLDKIILKYTEEHHNYSNRQLIAQQDMINELSSPVISLSKSSALLPLVGDIDTARAASILENTIKQCEEKKVSRLFIDLSGVIIIDTMVAHQIFQLIHGLSLIGVNTTLSGIRPEIATTAIQLGLPFADISIASTLSKAIEQDGNFEK</sequence>
<comment type="caution">
    <text evidence="3">The sequence shown here is derived from an EMBL/GenBank/DDBJ whole genome shotgun (WGS) entry which is preliminary data.</text>
</comment>
<dbReference type="GeneID" id="56347804"/>
<dbReference type="AlphaFoldDB" id="A0A0J1ILD4"/>
<dbReference type="PANTHER" id="PTHR33745:SF3">
    <property type="entry name" value="RSBT CO-ANTAGONIST PROTEIN RSBRC"/>
    <property type="match status" value="1"/>
</dbReference>
<evidence type="ECO:0000256" key="1">
    <source>
        <dbReference type="ARBA" id="ARBA00022553"/>
    </source>
</evidence>
<name>A0A0J1ILD4_NIACI</name>
<protein>
    <submittedName>
        <fullName evidence="3">RsbT co-antagonist protein RsbRB</fullName>
    </submittedName>
</protein>
<evidence type="ECO:0000313" key="4">
    <source>
        <dbReference type="Proteomes" id="UP000036045"/>
    </source>
</evidence>